<dbReference type="Proteomes" id="UP000651050">
    <property type="component" value="Unassembled WGS sequence"/>
</dbReference>
<protein>
    <submittedName>
        <fullName evidence="2">Uncharacterized protein</fullName>
    </submittedName>
</protein>
<dbReference type="EMBL" id="JADWYS010000001">
    <property type="protein sequence ID" value="MBG9390651.1"/>
    <property type="molecule type" value="Genomic_DNA"/>
</dbReference>
<accession>A0A931H8G3</accession>
<name>A0A931H8G3_9BURK</name>
<dbReference type="RefSeq" id="WP_196988380.1">
    <property type="nucleotide sequence ID" value="NZ_JADWYS010000001.1"/>
</dbReference>
<feature type="chain" id="PRO_5038106503" evidence="1">
    <location>
        <begin position="26"/>
        <end position="378"/>
    </location>
</feature>
<gene>
    <name evidence="2" type="ORF">I5803_21650</name>
</gene>
<feature type="signal peptide" evidence="1">
    <location>
        <begin position="1"/>
        <end position="25"/>
    </location>
</feature>
<organism evidence="2 3">
    <name type="scientific">Caenimonas aquaedulcis</name>
    <dbReference type="NCBI Taxonomy" id="2793270"/>
    <lineage>
        <taxon>Bacteria</taxon>
        <taxon>Pseudomonadati</taxon>
        <taxon>Pseudomonadota</taxon>
        <taxon>Betaproteobacteria</taxon>
        <taxon>Burkholderiales</taxon>
        <taxon>Comamonadaceae</taxon>
        <taxon>Caenimonas</taxon>
    </lineage>
</organism>
<evidence type="ECO:0000313" key="2">
    <source>
        <dbReference type="EMBL" id="MBG9390651.1"/>
    </source>
</evidence>
<dbReference type="AlphaFoldDB" id="A0A931H8G3"/>
<keyword evidence="1" id="KW-0732">Signal</keyword>
<keyword evidence="3" id="KW-1185">Reference proteome</keyword>
<comment type="caution">
    <text evidence="2">The sequence shown here is derived from an EMBL/GenBank/DDBJ whole genome shotgun (WGS) entry which is preliminary data.</text>
</comment>
<evidence type="ECO:0000256" key="1">
    <source>
        <dbReference type="SAM" id="SignalP"/>
    </source>
</evidence>
<evidence type="ECO:0000313" key="3">
    <source>
        <dbReference type="Proteomes" id="UP000651050"/>
    </source>
</evidence>
<sequence length="378" mass="40338">MRPAMRTIPTVFAAAAAFWIAPAGAADGTTQLFDSKKGDSELSKFSIDAAPGAVSAMDMLGVSADQTLVVQHPRDFTLALKPLGNKQAFGLSLTPARTSLLPLNVSTYNNHAIARAWGGTAFSYAQGSAEVKGVAHHRRAVAIETSFYFLPHKDDPLVMYWDALEAAGRAPADNDPCVLIPPSKPTDTPQTGMTQVTDAEKKVMDDRAQQCREKVTKSARWNASRAWGSVVAGEYSSPGTGYRSLGRALVIGATWGFGDADAKTAGALTGAFKRTWDAPTEETMANALPDRQSSNLVIGTLAIGSERLRAIAQLSNARTRAPTAADWTYKQALGLDMKIAEGTWLSLRAGKQRRVDNSGDEYGSSINLSISPKSLLSF</sequence>
<reference evidence="2" key="1">
    <citation type="submission" date="2020-11" db="EMBL/GenBank/DDBJ databases">
        <title>Bacterial whole genome sequence for Caenimonas sp. DR4.4.</title>
        <authorList>
            <person name="Le V."/>
            <person name="Ko S.-R."/>
            <person name="Ahn C.-Y."/>
            <person name="Oh H.-M."/>
        </authorList>
    </citation>
    <scope>NUCLEOTIDE SEQUENCE</scope>
    <source>
        <strain evidence="2">DR4.4</strain>
    </source>
</reference>
<proteinExistence type="predicted"/>